<feature type="domain" description="PKD" evidence="3">
    <location>
        <begin position="241"/>
        <end position="277"/>
    </location>
</feature>
<evidence type="ECO:0000313" key="5">
    <source>
        <dbReference type="EMBL" id="OGI86672.1"/>
    </source>
</evidence>
<gene>
    <name evidence="5" type="ORF">A3A91_03110</name>
</gene>
<dbReference type="InterPro" id="IPR035986">
    <property type="entry name" value="PKD_dom_sf"/>
</dbReference>
<reference evidence="5 6" key="1">
    <citation type="journal article" date="2016" name="Nat. Commun.">
        <title>Thousands of microbial genomes shed light on interconnected biogeochemical processes in an aquifer system.</title>
        <authorList>
            <person name="Anantharaman K."/>
            <person name="Brown C.T."/>
            <person name="Hug L.A."/>
            <person name="Sharon I."/>
            <person name="Castelle C.J."/>
            <person name="Probst A.J."/>
            <person name="Thomas B.C."/>
            <person name="Singh A."/>
            <person name="Wilkins M.J."/>
            <person name="Karaoz U."/>
            <person name="Brodie E.L."/>
            <person name="Williams K.H."/>
            <person name="Hubbard S.S."/>
            <person name="Banfield J.F."/>
        </authorList>
    </citation>
    <scope>NUCLEOTIDE SEQUENCE [LARGE SCALE GENOMIC DNA]</scope>
</reference>
<dbReference type="InterPro" id="IPR036415">
    <property type="entry name" value="Lamin_tail_dom_sf"/>
</dbReference>
<evidence type="ECO:0000313" key="6">
    <source>
        <dbReference type="Proteomes" id="UP000177001"/>
    </source>
</evidence>
<comment type="caution">
    <text evidence="5">The sequence shown here is derived from an EMBL/GenBank/DDBJ whole genome shotgun (WGS) entry which is preliminary data.</text>
</comment>
<accession>A0A1F6WXR6</accession>
<keyword evidence="2" id="KW-1133">Transmembrane helix</keyword>
<dbReference type="Gene3D" id="2.60.40.1260">
    <property type="entry name" value="Lamin Tail domain"/>
    <property type="match status" value="1"/>
</dbReference>
<evidence type="ECO:0000256" key="1">
    <source>
        <dbReference type="SAM" id="MobiDB-lite"/>
    </source>
</evidence>
<dbReference type="Pfam" id="PF00801">
    <property type="entry name" value="PKD"/>
    <property type="match status" value="1"/>
</dbReference>
<evidence type="ECO:0000259" key="4">
    <source>
        <dbReference type="PROSITE" id="PS51841"/>
    </source>
</evidence>
<dbReference type="PROSITE" id="PS51841">
    <property type="entry name" value="LTD"/>
    <property type="match status" value="1"/>
</dbReference>
<dbReference type="InterPro" id="IPR013783">
    <property type="entry name" value="Ig-like_fold"/>
</dbReference>
<dbReference type="InterPro" id="IPR000601">
    <property type="entry name" value="PKD_dom"/>
</dbReference>
<sequence>MSKKIILFLVGLVLFSSYNLAYAGLVINEIMYDLEDADTGREWVEIYNNSDTAVDVSAFKFFEANTNHGLTLVEGDANIGAYGYAVIVSDSEKFKIDWPNFPGTIFDSSFSLSNDGEALAIKDESLNIVDEYTYSSSQGANGDGNSLQKISGSWSVATSTPGIANETVLPPSPPPIVPNNSEGSSGGGGSSPNVTENKTKAEIPKIKTKIITKTIAFVGVPVSFEALAFGYNGEKLFSGKYFWNFGDGDSVELKGSDINNQKFTHTYFYPGEYVVNLEYYTNHYGDVPDASDKVIIKVVSADILISGVGDEKDFFIELSNNTNYDADISKWILSSDKKSFVLPKNTIIGSKKKIIISPKITNFSILDKETLKLMNSQGNKIFDYQSPIAPVVTILPTKTADEIIVQPKISASENSKVVEPLGIAPAPADQIPVENLPALAIQSDIVKNEWNATIIVYFVSIIFIGASASAVYFLRRKKVVSNAGDDFNILDE</sequence>
<name>A0A1F6WXR6_9BACT</name>
<feature type="transmembrane region" description="Helical" evidence="2">
    <location>
        <begin position="454"/>
        <end position="474"/>
    </location>
</feature>
<proteinExistence type="predicted"/>
<dbReference type="Gene3D" id="2.60.40.10">
    <property type="entry name" value="Immunoglobulins"/>
    <property type="match status" value="1"/>
</dbReference>
<organism evidence="5 6">
    <name type="scientific">Candidatus Nomurabacteria bacterium RIFCSPLOWO2_01_FULL_36_16</name>
    <dbReference type="NCBI Taxonomy" id="1801767"/>
    <lineage>
        <taxon>Bacteria</taxon>
        <taxon>Candidatus Nomuraibacteriota</taxon>
    </lineage>
</organism>
<dbReference type="SUPFAM" id="SSF49299">
    <property type="entry name" value="PKD domain"/>
    <property type="match status" value="1"/>
</dbReference>
<dbReference type="Pfam" id="PF00932">
    <property type="entry name" value="LTD"/>
    <property type="match status" value="1"/>
</dbReference>
<protein>
    <recommendedName>
        <fullName evidence="7">PKD domain-containing protein</fullName>
    </recommendedName>
</protein>
<evidence type="ECO:0000259" key="3">
    <source>
        <dbReference type="PROSITE" id="PS50093"/>
    </source>
</evidence>
<dbReference type="PROSITE" id="PS50093">
    <property type="entry name" value="PKD"/>
    <property type="match status" value="1"/>
</dbReference>
<evidence type="ECO:0008006" key="7">
    <source>
        <dbReference type="Google" id="ProtNLM"/>
    </source>
</evidence>
<keyword evidence="2" id="KW-0472">Membrane</keyword>
<dbReference type="AlphaFoldDB" id="A0A1F6WXR6"/>
<feature type="domain" description="LTD" evidence="4">
    <location>
        <begin position="14"/>
        <end position="136"/>
    </location>
</feature>
<dbReference type="SUPFAM" id="SSF74853">
    <property type="entry name" value="Lamin A/C globular tail domain"/>
    <property type="match status" value="2"/>
</dbReference>
<feature type="region of interest" description="Disordered" evidence="1">
    <location>
        <begin position="168"/>
        <end position="198"/>
    </location>
</feature>
<dbReference type="EMBL" id="MFUR01000013">
    <property type="protein sequence ID" value="OGI86672.1"/>
    <property type="molecule type" value="Genomic_DNA"/>
</dbReference>
<dbReference type="InterPro" id="IPR001322">
    <property type="entry name" value="Lamin_tail_dom"/>
</dbReference>
<evidence type="ECO:0000256" key="2">
    <source>
        <dbReference type="SAM" id="Phobius"/>
    </source>
</evidence>
<keyword evidence="2" id="KW-0812">Transmembrane</keyword>
<dbReference type="Proteomes" id="UP000177001">
    <property type="component" value="Unassembled WGS sequence"/>
</dbReference>